<feature type="non-terminal residue" evidence="1">
    <location>
        <position position="1"/>
    </location>
</feature>
<keyword evidence="2" id="KW-1185">Reference proteome</keyword>
<dbReference type="InterPro" id="IPR039365">
    <property type="entry name" value="IS701-like"/>
</dbReference>
<dbReference type="AlphaFoldDB" id="A0A5N5EGX7"/>
<organism evidence="1 2">
    <name type="scientific">Streptomyces arboris</name>
    <dbReference type="NCBI Taxonomy" id="2600619"/>
    <lineage>
        <taxon>Bacteria</taxon>
        <taxon>Bacillati</taxon>
        <taxon>Actinomycetota</taxon>
        <taxon>Actinomycetes</taxon>
        <taxon>Kitasatosporales</taxon>
        <taxon>Streptomycetaceae</taxon>
        <taxon>Streptomyces</taxon>
    </lineage>
</organism>
<dbReference type="PANTHER" id="PTHR33627">
    <property type="entry name" value="TRANSPOSASE"/>
    <property type="match status" value="1"/>
</dbReference>
<name>A0A5N5EGX7_9ACTN</name>
<dbReference type="SUPFAM" id="SSF53098">
    <property type="entry name" value="Ribonuclease H-like"/>
    <property type="match status" value="1"/>
</dbReference>
<dbReference type="EMBL" id="VYUA01000025">
    <property type="protein sequence ID" value="KAB2589847.1"/>
    <property type="molecule type" value="Genomic_DNA"/>
</dbReference>
<sequence length="68" mass="7600">VAGSRWAVEECFQTAKQECGLDDYQVRRYPGWHRHITLAMAAHACLTVLRARALDTEKAETDPPSSSP</sequence>
<accession>A0A5N5EGX7</accession>
<evidence type="ECO:0000313" key="2">
    <source>
        <dbReference type="Proteomes" id="UP000326907"/>
    </source>
</evidence>
<gene>
    <name evidence="1" type="ORF">F5983_24345</name>
</gene>
<reference evidence="1 2" key="1">
    <citation type="submission" date="2019-09" db="EMBL/GenBank/DDBJ databases">
        <authorList>
            <person name="Liu P."/>
        </authorList>
    </citation>
    <scope>NUCLEOTIDE SEQUENCE [LARGE SCALE GENOMIC DNA]</scope>
    <source>
        <strain evidence="1 2">TRM68085</strain>
    </source>
</reference>
<dbReference type="PANTHER" id="PTHR33627:SF1">
    <property type="entry name" value="TRANSPOSASE"/>
    <property type="match status" value="1"/>
</dbReference>
<protein>
    <submittedName>
        <fullName evidence="1">IS701 family transposase</fullName>
    </submittedName>
</protein>
<comment type="caution">
    <text evidence="1">The sequence shown here is derived from an EMBL/GenBank/DDBJ whole genome shotgun (WGS) entry which is preliminary data.</text>
</comment>
<dbReference type="InterPro" id="IPR012337">
    <property type="entry name" value="RNaseH-like_sf"/>
</dbReference>
<dbReference type="Proteomes" id="UP000326907">
    <property type="component" value="Unassembled WGS sequence"/>
</dbReference>
<evidence type="ECO:0000313" key="1">
    <source>
        <dbReference type="EMBL" id="KAB2589847.1"/>
    </source>
</evidence>
<proteinExistence type="predicted"/>